<dbReference type="EMBL" id="CP067420">
    <property type="protein sequence ID" value="QQP89600.1"/>
    <property type="molecule type" value="Genomic_DNA"/>
</dbReference>
<evidence type="ECO:0000313" key="2">
    <source>
        <dbReference type="EMBL" id="QQP89600.1"/>
    </source>
</evidence>
<dbReference type="RefSeq" id="WP_201075995.1">
    <property type="nucleotide sequence ID" value="NZ_CP067420.1"/>
</dbReference>
<proteinExistence type="predicted"/>
<protein>
    <recommendedName>
        <fullName evidence="4">Lipoprotein</fullName>
    </recommendedName>
</protein>
<gene>
    <name evidence="2" type="ORF">IGS68_27150</name>
</gene>
<keyword evidence="1" id="KW-0732">Signal</keyword>
<organism evidence="2 3">
    <name type="scientific">Skermanella cutis</name>
    <dbReference type="NCBI Taxonomy" id="2775420"/>
    <lineage>
        <taxon>Bacteria</taxon>
        <taxon>Pseudomonadati</taxon>
        <taxon>Pseudomonadota</taxon>
        <taxon>Alphaproteobacteria</taxon>
        <taxon>Rhodospirillales</taxon>
        <taxon>Azospirillaceae</taxon>
        <taxon>Skermanella</taxon>
    </lineage>
</organism>
<evidence type="ECO:0000256" key="1">
    <source>
        <dbReference type="SAM" id="SignalP"/>
    </source>
</evidence>
<dbReference type="PROSITE" id="PS51257">
    <property type="entry name" value="PROKAR_LIPOPROTEIN"/>
    <property type="match status" value="1"/>
</dbReference>
<dbReference type="Proteomes" id="UP000595197">
    <property type="component" value="Chromosome"/>
</dbReference>
<sequence length="45" mass="4563">MTRLGALLVALALSVLLAACAVPTPNVEVSGGSASPTRWRVGIPF</sequence>
<feature type="signal peptide" evidence="1">
    <location>
        <begin position="1"/>
        <end position="21"/>
    </location>
</feature>
<evidence type="ECO:0008006" key="4">
    <source>
        <dbReference type="Google" id="ProtNLM"/>
    </source>
</evidence>
<feature type="chain" id="PRO_5045383679" description="Lipoprotein" evidence="1">
    <location>
        <begin position="22"/>
        <end position="45"/>
    </location>
</feature>
<reference evidence="2" key="1">
    <citation type="submission" date="2021-02" db="EMBL/GenBank/DDBJ databases">
        <title>Skermanella TT6 skin isolate.</title>
        <authorList>
            <person name="Lee K."/>
            <person name="Ganzorig M."/>
        </authorList>
    </citation>
    <scope>NUCLEOTIDE SEQUENCE</scope>
    <source>
        <strain evidence="2">TT6</strain>
    </source>
</reference>
<accession>A0ABX7B772</accession>
<evidence type="ECO:0000313" key="3">
    <source>
        <dbReference type="Proteomes" id="UP000595197"/>
    </source>
</evidence>
<keyword evidence="3" id="KW-1185">Reference proteome</keyword>
<name>A0ABX7B772_9PROT</name>